<evidence type="ECO:0000259" key="6">
    <source>
        <dbReference type="Pfam" id="PF00082"/>
    </source>
</evidence>
<organism evidence="7 8">
    <name type="scientific">Xanthobacter autotrophicus (strain ATCC BAA-1158 / Py2)</name>
    <dbReference type="NCBI Taxonomy" id="78245"/>
    <lineage>
        <taxon>Bacteria</taxon>
        <taxon>Pseudomonadati</taxon>
        <taxon>Pseudomonadota</taxon>
        <taxon>Alphaproteobacteria</taxon>
        <taxon>Hyphomicrobiales</taxon>
        <taxon>Xanthobacteraceae</taxon>
        <taxon>Xanthobacter</taxon>
    </lineage>
</organism>
<comment type="similarity">
    <text evidence="1 5">Belongs to the peptidase S8 family.</text>
</comment>
<evidence type="ECO:0000256" key="1">
    <source>
        <dbReference type="ARBA" id="ARBA00011073"/>
    </source>
</evidence>
<feature type="active site" description="Charge relay system" evidence="5">
    <location>
        <position position="172"/>
    </location>
</feature>
<feature type="domain" description="Peptidase S8/S53" evidence="6">
    <location>
        <begin position="165"/>
        <end position="440"/>
    </location>
</feature>
<dbReference type="STRING" id="78245.Xaut_1067"/>
<reference evidence="7 8" key="1">
    <citation type="submission" date="2007-07" db="EMBL/GenBank/DDBJ databases">
        <title>Complete sequence of chromosome of Xanthobacter autotrophicus Py2.</title>
        <authorList>
            <consortium name="US DOE Joint Genome Institute"/>
            <person name="Copeland A."/>
            <person name="Lucas S."/>
            <person name="Lapidus A."/>
            <person name="Barry K."/>
            <person name="Glavina del Rio T."/>
            <person name="Hammon N."/>
            <person name="Israni S."/>
            <person name="Dalin E."/>
            <person name="Tice H."/>
            <person name="Pitluck S."/>
            <person name="Sims D."/>
            <person name="Brettin T."/>
            <person name="Bruce D."/>
            <person name="Detter J.C."/>
            <person name="Han C."/>
            <person name="Tapia R."/>
            <person name="Brainard J."/>
            <person name="Schmutz J."/>
            <person name="Larimer F."/>
            <person name="Land M."/>
            <person name="Hauser L."/>
            <person name="Kyrpides N."/>
            <person name="Kim E."/>
            <person name="Ensigns S.A."/>
            <person name="Richardson P."/>
        </authorList>
    </citation>
    <scope>NUCLEOTIDE SEQUENCE [LARGE SCALE GENOMIC DNA]</scope>
    <source>
        <strain evidence="8">ATCC BAA-1158 / Py2</strain>
    </source>
</reference>
<dbReference type="PROSITE" id="PS51892">
    <property type="entry name" value="SUBTILASE"/>
    <property type="match status" value="1"/>
</dbReference>
<dbReference type="InterPro" id="IPR000209">
    <property type="entry name" value="Peptidase_S8/S53_dom"/>
</dbReference>
<dbReference type="AlphaFoldDB" id="A7IE74"/>
<dbReference type="EMBL" id="CP000781">
    <property type="protein sequence ID" value="ABS66317.1"/>
    <property type="molecule type" value="Genomic_DNA"/>
</dbReference>
<name>A7IE74_XANP2</name>
<dbReference type="SUPFAM" id="SSF55486">
    <property type="entry name" value="Metalloproteases ('zincins'), catalytic domain"/>
    <property type="match status" value="1"/>
</dbReference>
<dbReference type="PANTHER" id="PTHR43806:SF11">
    <property type="entry name" value="CEREVISIN-RELATED"/>
    <property type="match status" value="1"/>
</dbReference>
<evidence type="ECO:0000313" key="8">
    <source>
        <dbReference type="Proteomes" id="UP000002417"/>
    </source>
</evidence>
<dbReference type="OrthoDB" id="178184at2"/>
<dbReference type="PRINTS" id="PR00723">
    <property type="entry name" value="SUBTILISIN"/>
</dbReference>
<dbReference type="InterPro" id="IPR023828">
    <property type="entry name" value="Peptidase_S8_Ser-AS"/>
</dbReference>
<dbReference type="PANTHER" id="PTHR43806">
    <property type="entry name" value="PEPTIDASE S8"/>
    <property type="match status" value="1"/>
</dbReference>
<evidence type="ECO:0000256" key="5">
    <source>
        <dbReference type="PROSITE-ProRule" id="PRU01240"/>
    </source>
</evidence>
<sequence>MARLLVKVRGDGRAFAQGFRASGLEVQPILTIPASAAGSALAEQDLARQDQSTWLKLVDRASSDNLWDDAHAMLNGASSFAAVSPAQIEAVEPDISQAWPWDRPSDGGKGAGLRGAAAQADVCAFDDQDGSGGKACVPRRPAWNLDDDFSRLRRARDTVGAAQTKIRIAHLDTGYDPGHATLPRNLLTSLQANFVAGEDPADAVDRIPPGESLFSNRGHGTGTLSLLAGNLIDKPPGFPRFSDFLGGAPLAEIIPIRIADWVVRFTTGTIVQGIEHARRNGAHVLSMSMGGVTSQALTDAVNLAYDTGMVLVTAGGNNFAGWPTPKTIVYPARLRRVIAACGVMGDGRAYSGLSSGTMQGNYGPREKMDTAIGAYTPNVPWAQIGCGTIVDMDGGGTSAATPQVAAAAALWLAHHWDVVKAYPQAWMRVEAVRLALFGSAAKSTPRMDAAETFEKIGQGVLNGEAALAIAPARAGDLRKLPPSEPSWPWLSLIFGEGGVELAAGADRRRRTMLALELTQMAQRVAAVEEAIPSPERPPNEIGFAERARYLEAALDAGDPSQALRAELERHLDRSVVPASSVAPAKPYQVRRKIIEPGAPPRRLRVYALDPGMSKRLDTLPVNETVLTLPWDDHPEAGARTPGPLRPGPVGDYLEVVDVDPASGKAYEPVDLNDPWLLAQSGLEPSEGNPKFHQQMVYAVGMKTIGAFEKALGRRALWAPHQPRKADGTYGDAIPMRRLRIYPHALRARNAYYSPTKVALLFGYFPANSTQNDATAPGSMVFSCLSSDIISHEMSHALLDGLHRRFQENSNPDVAAFHEGFADIVAIFQHFTIPELVRFEIGRARGRLDAATLLAGLAAQFGEGSGIGGALRNYLSNTTRARRYASTTESHDRGEILVLAAYDAFLAIVQRRTADLIRIATGGTGILPSGALHPDLVERLTEETCKAAEHVLRMCIRALDYCPAVDITFEEYLRAIITADVDLVPDDPYGYRVAFMEAFRARGIPMRSVRSVSVESLTWNTPETNNPPRVAKAFAQIDFDLERHASHEEIVAVNERNRWTLWRTLDEAFAADPDACRDFGLLPDMPRYDAQGKEREKVAGRAKSTTTFDVFSVRPAQRIGPDGSLQRTIVAVVHQRRPIAFDEKDVANGFFWFRSGATLILDANGGKPEIRYIVLKTGDSERRQQVQRSTQGANHLSPLRALYFSGMAREPFAMMHADRGEHDHG</sequence>
<dbReference type="CDD" id="cd00306">
    <property type="entry name" value="Peptidases_S8_S53"/>
    <property type="match status" value="1"/>
</dbReference>
<evidence type="ECO:0000313" key="7">
    <source>
        <dbReference type="EMBL" id="ABS66317.1"/>
    </source>
</evidence>
<dbReference type="HOGENOM" id="CLU_287988_0_0_5"/>
<keyword evidence="2 5" id="KW-0645">Protease</keyword>
<gene>
    <name evidence="7" type="ordered locus">Xaut_1067</name>
</gene>
<proteinExistence type="inferred from homology"/>
<dbReference type="Pfam" id="PF00082">
    <property type="entry name" value="Peptidase_S8"/>
    <property type="match status" value="1"/>
</dbReference>
<dbReference type="GO" id="GO:0006508">
    <property type="term" value="P:proteolysis"/>
    <property type="evidence" value="ECO:0007669"/>
    <property type="project" value="UniProtKB-KW"/>
</dbReference>
<evidence type="ECO:0000256" key="3">
    <source>
        <dbReference type="ARBA" id="ARBA00022801"/>
    </source>
</evidence>
<accession>A7IE74</accession>
<dbReference type="InterPro" id="IPR015500">
    <property type="entry name" value="Peptidase_S8_subtilisin-rel"/>
</dbReference>
<dbReference type="KEGG" id="xau:Xaut_1067"/>
<keyword evidence="4 5" id="KW-0720">Serine protease</keyword>
<dbReference type="CDD" id="cd09598">
    <property type="entry name" value="M4_like"/>
    <property type="match status" value="1"/>
</dbReference>
<dbReference type="GO" id="GO:0004252">
    <property type="term" value="F:serine-type endopeptidase activity"/>
    <property type="evidence" value="ECO:0007669"/>
    <property type="project" value="UniProtKB-UniRule"/>
</dbReference>
<dbReference type="eggNOG" id="COG1404">
    <property type="taxonomic scope" value="Bacteria"/>
</dbReference>
<keyword evidence="8" id="KW-1185">Reference proteome</keyword>
<protein>
    <submittedName>
        <fullName evidence="7">Peptidase S8 and S53 subtilisin kexin sedolisin</fullName>
    </submittedName>
</protein>
<feature type="active site" description="Charge relay system" evidence="5">
    <location>
        <position position="219"/>
    </location>
</feature>
<evidence type="ECO:0000256" key="2">
    <source>
        <dbReference type="ARBA" id="ARBA00022670"/>
    </source>
</evidence>
<dbReference type="Proteomes" id="UP000002417">
    <property type="component" value="Chromosome"/>
</dbReference>
<evidence type="ECO:0000256" key="4">
    <source>
        <dbReference type="ARBA" id="ARBA00022825"/>
    </source>
</evidence>
<dbReference type="Gene3D" id="3.40.50.200">
    <property type="entry name" value="Peptidase S8/S53 domain"/>
    <property type="match status" value="1"/>
</dbReference>
<feature type="active site" description="Charge relay system" evidence="5">
    <location>
        <position position="398"/>
    </location>
</feature>
<dbReference type="InterPro" id="IPR050131">
    <property type="entry name" value="Peptidase_S8_subtilisin-like"/>
</dbReference>
<dbReference type="SUPFAM" id="SSF52743">
    <property type="entry name" value="Subtilisin-like"/>
    <property type="match status" value="1"/>
</dbReference>
<dbReference type="PROSITE" id="PS00138">
    <property type="entry name" value="SUBTILASE_SER"/>
    <property type="match status" value="1"/>
</dbReference>
<keyword evidence="3 5" id="KW-0378">Hydrolase</keyword>
<dbReference type="InterPro" id="IPR036852">
    <property type="entry name" value="Peptidase_S8/S53_dom_sf"/>
</dbReference>